<sequence length="187" mass="21802">MPTWLVVLIVIVAIVVVAAVGWLVLRELRRKRLREKFGPEYDRAVHEHDDPRAAHKDLSEREKRHSELDIKPLPPSARERYTQRWALIQETFVDRPSSALAEADRVLVELMAERGYPTDGYEQQAADLSVEHSRTLENYRRAHDTLRGQQRTETSTEQLREAMVQYRTVFEDLLTDDGGKDRQRTGR</sequence>
<keyword evidence="2" id="KW-0472">Membrane</keyword>
<dbReference type="OrthoDB" id="7502542at2"/>
<evidence type="ECO:0000256" key="1">
    <source>
        <dbReference type="SAM" id="MobiDB-lite"/>
    </source>
</evidence>
<feature type="compositionally biased region" description="Basic and acidic residues" evidence="1">
    <location>
        <begin position="44"/>
        <end position="70"/>
    </location>
</feature>
<gene>
    <name evidence="3" type="ORF">EWH70_26030</name>
</gene>
<dbReference type="RefSeq" id="WP_130478162.1">
    <property type="nucleotide sequence ID" value="NZ_SFCC01000014.1"/>
</dbReference>
<organism evidence="3 4">
    <name type="scientific">Amycolatopsis suaedae</name>
    <dbReference type="NCBI Taxonomy" id="2510978"/>
    <lineage>
        <taxon>Bacteria</taxon>
        <taxon>Bacillati</taxon>
        <taxon>Actinomycetota</taxon>
        <taxon>Actinomycetes</taxon>
        <taxon>Pseudonocardiales</taxon>
        <taxon>Pseudonocardiaceae</taxon>
        <taxon>Amycolatopsis</taxon>
    </lineage>
</organism>
<feature type="transmembrane region" description="Helical" evidence="2">
    <location>
        <begin position="6"/>
        <end position="25"/>
    </location>
</feature>
<evidence type="ECO:0000313" key="4">
    <source>
        <dbReference type="Proteomes" id="UP000292003"/>
    </source>
</evidence>
<evidence type="ECO:0000313" key="3">
    <source>
        <dbReference type="EMBL" id="RZQ60949.1"/>
    </source>
</evidence>
<name>A0A4Q7J243_9PSEU</name>
<keyword evidence="4" id="KW-1185">Reference proteome</keyword>
<evidence type="ECO:0008006" key="5">
    <source>
        <dbReference type="Google" id="ProtNLM"/>
    </source>
</evidence>
<comment type="caution">
    <text evidence="3">The sequence shown here is derived from an EMBL/GenBank/DDBJ whole genome shotgun (WGS) entry which is preliminary data.</text>
</comment>
<keyword evidence="2" id="KW-0812">Transmembrane</keyword>
<dbReference type="AlphaFoldDB" id="A0A4Q7J243"/>
<protein>
    <recommendedName>
        <fullName evidence="5">Secreted protein</fullName>
    </recommendedName>
</protein>
<dbReference type="Proteomes" id="UP000292003">
    <property type="component" value="Unassembled WGS sequence"/>
</dbReference>
<dbReference type="EMBL" id="SFCC01000014">
    <property type="protein sequence ID" value="RZQ60949.1"/>
    <property type="molecule type" value="Genomic_DNA"/>
</dbReference>
<evidence type="ECO:0000256" key="2">
    <source>
        <dbReference type="SAM" id="Phobius"/>
    </source>
</evidence>
<reference evidence="3 4" key="1">
    <citation type="submission" date="2019-02" db="EMBL/GenBank/DDBJ databases">
        <title>Draft genome sequence of Amycolatopsis sp. 8-3EHSu isolated from roots of Suaeda maritima.</title>
        <authorList>
            <person name="Duangmal K."/>
            <person name="Chantavorakit T."/>
        </authorList>
    </citation>
    <scope>NUCLEOTIDE SEQUENCE [LARGE SCALE GENOMIC DNA]</scope>
    <source>
        <strain evidence="3 4">8-3EHSu</strain>
    </source>
</reference>
<proteinExistence type="predicted"/>
<feature type="region of interest" description="Disordered" evidence="1">
    <location>
        <begin position="44"/>
        <end position="73"/>
    </location>
</feature>
<accession>A0A4Q7J243</accession>
<keyword evidence="2" id="KW-1133">Transmembrane helix</keyword>